<dbReference type="GO" id="GO:0030246">
    <property type="term" value="F:carbohydrate binding"/>
    <property type="evidence" value="ECO:0007669"/>
    <property type="project" value="InterPro"/>
</dbReference>
<sequence length="178" mass="19668">MSKREFGILPDGRSVNIFVLQNANGVTAEIIEYGASIVSLKVPDRKGNFQDVLLGYETLPDYLNDPFYLGCIVGRCGGRIKNGRFSLSGSGQPGSLFYSGESLTYRVSWSVFRLGTIQIEAWRDSTSSDTNLYKVSMLVKSNPGIPFIDISELNETLVNASDCMSRTFSARHTNDDED</sequence>
<dbReference type="GO" id="GO:0006006">
    <property type="term" value="P:glucose metabolic process"/>
    <property type="evidence" value="ECO:0007669"/>
    <property type="project" value="TreeGrafter"/>
</dbReference>
<name>X1A2T9_9ZZZZ</name>
<dbReference type="InterPro" id="IPR011013">
    <property type="entry name" value="Gal_mutarotase_sf_dom"/>
</dbReference>
<dbReference type="Pfam" id="PF01263">
    <property type="entry name" value="Aldose_epim"/>
    <property type="match status" value="1"/>
</dbReference>
<dbReference type="PANTHER" id="PTHR10091:SF0">
    <property type="entry name" value="GALACTOSE MUTAROTASE"/>
    <property type="match status" value="1"/>
</dbReference>
<dbReference type="PANTHER" id="PTHR10091">
    <property type="entry name" value="ALDOSE-1-EPIMERASE"/>
    <property type="match status" value="1"/>
</dbReference>
<gene>
    <name evidence="1" type="ORF">S01H4_35046</name>
</gene>
<feature type="non-terminal residue" evidence="1">
    <location>
        <position position="178"/>
    </location>
</feature>
<comment type="caution">
    <text evidence="1">The sequence shown here is derived from an EMBL/GenBank/DDBJ whole genome shotgun (WGS) entry which is preliminary data.</text>
</comment>
<dbReference type="InterPro" id="IPR014718">
    <property type="entry name" value="GH-type_carb-bd"/>
</dbReference>
<dbReference type="EMBL" id="BART01018590">
    <property type="protein sequence ID" value="GAG76034.1"/>
    <property type="molecule type" value="Genomic_DNA"/>
</dbReference>
<dbReference type="GO" id="GO:0033499">
    <property type="term" value="P:galactose catabolic process via UDP-galactose, Leloir pathway"/>
    <property type="evidence" value="ECO:0007669"/>
    <property type="project" value="TreeGrafter"/>
</dbReference>
<dbReference type="SUPFAM" id="SSF74650">
    <property type="entry name" value="Galactose mutarotase-like"/>
    <property type="match status" value="1"/>
</dbReference>
<evidence type="ECO:0000313" key="1">
    <source>
        <dbReference type="EMBL" id="GAG76034.1"/>
    </source>
</evidence>
<reference evidence="1" key="1">
    <citation type="journal article" date="2014" name="Front. Microbiol.">
        <title>High frequency of phylogenetically diverse reductive dehalogenase-homologous genes in deep subseafloor sedimentary metagenomes.</title>
        <authorList>
            <person name="Kawai M."/>
            <person name="Futagami T."/>
            <person name="Toyoda A."/>
            <person name="Takaki Y."/>
            <person name="Nishi S."/>
            <person name="Hori S."/>
            <person name="Arai W."/>
            <person name="Tsubouchi T."/>
            <person name="Morono Y."/>
            <person name="Uchiyama I."/>
            <person name="Ito T."/>
            <person name="Fujiyama A."/>
            <person name="Inagaki F."/>
            <person name="Takami H."/>
        </authorList>
    </citation>
    <scope>NUCLEOTIDE SEQUENCE</scope>
    <source>
        <strain evidence="1">Expedition CK06-06</strain>
    </source>
</reference>
<proteinExistence type="predicted"/>
<protein>
    <submittedName>
        <fullName evidence="1">Uncharacterized protein</fullName>
    </submittedName>
</protein>
<dbReference type="GO" id="GO:0004034">
    <property type="term" value="F:aldose 1-epimerase activity"/>
    <property type="evidence" value="ECO:0007669"/>
    <property type="project" value="TreeGrafter"/>
</dbReference>
<dbReference type="AlphaFoldDB" id="X1A2T9"/>
<accession>X1A2T9</accession>
<dbReference type="InterPro" id="IPR008183">
    <property type="entry name" value="Aldose_1/G6P_1-epimerase"/>
</dbReference>
<dbReference type="Gene3D" id="2.70.98.10">
    <property type="match status" value="1"/>
</dbReference>
<organism evidence="1">
    <name type="scientific">marine sediment metagenome</name>
    <dbReference type="NCBI Taxonomy" id="412755"/>
    <lineage>
        <taxon>unclassified sequences</taxon>
        <taxon>metagenomes</taxon>
        <taxon>ecological metagenomes</taxon>
    </lineage>
</organism>